<dbReference type="HOGENOM" id="CLU_036805_8_0_9"/>
<accession>E6TZC6</accession>
<evidence type="ECO:0000256" key="2">
    <source>
        <dbReference type="ARBA" id="ARBA00010961"/>
    </source>
</evidence>
<dbReference type="Pfam" id="PF00872">
    <property type="entry name" value="Transposase_mut"/>
    <property type="match status" value="1"/>
</dbReference>
<evidence type="ECO:0000256" key="3">
    <source>
        <dbReference type="ARBA" id="ARBA00022578"/>
    </source>
</evidence>
<dbReference type="eggNOG" id="COG3328">
    <property type="taxonomic scope" value="Bacteria"/>
</dbReference>
<keyword evidence="3 6" id="KW-0815">Transposition</keyword>
<protein>
    <recommendedName>
        <fullName evidence="6">Mutator family transposase</fullName>
    </recommendedName>
</protein>
<keyword evidence="5 6" id="KW-0233">DNA recombination</keyword>
<dbReference type="Proteomes" id="UP000001401">
    <property type="component" value="Chromosome"/>
</dbReference>
<gene>
    <name evidence="8" type="ordered locus">Bcell_0706</name>
</gene>
<keyword evidence="4 6" id="KW-0238">DNA-binding</keyword>
<comment type="function">
    <text evidence="1 6">Required for the transposition of the insertion element.</text>
</comment>
<comment type="similarity">
    <text evidence="2 6">Belongs to the transposase mutator family.</text>
</comment>
<dbReference type="GO" id="GO:0004803">
    <property type="term" value="F:transposase activity"/>
    <property type="evidence" value="ECO:0007669"/>
    <property type="project" value="UniProtKB-UniRule"/>
</dbReference>
<evidence type="ECO:0000256" key="5">
    <source>
        <dbReference type="ARBA" id="ARBA00023172"/>
    </source>
</evidence>
<dbReference type="OrthoDB" id="9779930at2"/>
<proteinExistence type="inferred from homology"/>
<dbReference type="PANTHER" id="PTHR33217">
    <property type="entry name" value="TRANSPOSASE FOR INSERTION SEQUENCE ELEMENT IS1081"/>
    <property type="match status" value="1"/>
</dbReference>
<evidence type="ECO:0000256" key="7">
    <source>
        <dbReference type="SAM" id="MobiDB-lite"/>
    </source>
</evidence>
<name>E6TZC6_EVAC2</name>
<evidence type="ECO:0000313" key="8">
    <source>
        <dbReference type="EMBL" id="ADU28988.1"/>
    </source>
</evidence>
<sequence length="394" mass="44917">MTQINFTLDLADLKEKIQESTLEATVKASATLALNELMKKEQEEHIQANSYERSSERKGYRNGSYSRSLMTSAGTLLLDVPRTRDGEFSPSVFKKYERIDQAFMIAMIEMVVNGVSTRNVQKVVHHFCGKKVSKSLVSELMKELDPVVEKWRNSPLNTQHFPYVYADAMYIKVREGDRVVSKALHIATGVSSAGKREVLGMKISNGESKDTWTEFFDELKARGLQRPQLVISDAHAGLVSSIRSSFAGTSWQRCYFHLSRNVVGLLPKKGSKEMKAQIKDIFDAPTLDQARERKNKLIDAYGEEKKYESAMALLDEAFDDTTQYYQYPAHHHIRLRTSNSIERLNQEVRKREKTIKIFPNLASATRLIGAILMDIDQTYANARNVFLNMEEKVK</sequence>
<dbReference type="AlphaFoldDB" id="E6TZC6"/>
<keyword evidence="6" id="KW-0814">Transposable element</keyword>
<evidence type="ECO:0000313" key="9">
    <source>
        <dbReference type="Proteomes" id="UP000001401"/>
    </source>
</evidence>
<feature type="region of interest" description="Disordered" evidence="7">
    <location>
        <begin position="45"/>
        <end position="64"/>
    </location>
</feature>
<dbReference type="GO" id="GO:0006313">
    <property type="term" value="P:DNA transposition"/>
    <property type="evidence" value="ECO:0007669"/>
    <property type="project" value="UniProtKB-UniRule"/>
</dbReference>
<reference evidence="8 9" key="1">
    <citation type="submission" date="2010-12" db="EMBL/GenBank/DDBJ databases">
        <title>Complete sequence of Bacillus cellulosilyticus DSM 2522.</title>
        <authorList>
            <consortium name="US DOE Joint Genome Institute"/>
            <person name="Lucas S."/>
            <person name="Copeland A."/>
            <person name="Lapidus A."/>
            <person name="Cheng J.-F."/>
            <person name="Bruce D."/>
            <person name="Goodwin L."/>
            <person name="Pitluck S."/>
            <person name="Chertkov O."/>
            <person name="Detter J.C."/>
            <person name="Han C."/>
            <person name="Tapia R."/>
            <person name="Land M."/>
            <person name="Hauser L."/>
            <person name="Jeffries C."/>
            <person name="Kyrpides N."/>
            <person name="Ivanova N."/>
            <person name="Mikhailova N."/>
            <person name="Brumm P."/>
            <person name="Mead D."/>
            <person name="Woyke T."/>
        </authorList>
    </citation>
    <scope>NUCLEOTIDE SEQUENCE [LARGE SCALE GENOMIC DNA]</scope>
    <source>
        <strain evidence="9">ATCC 21833 / DSM 2522 / FERM P-1141 / JCM 9156 / N-4</strain>
    </source>
</reference>
<keyword evidence="9" id="KW-1185">Reference proteome</keyword>
<evidence type="ECO:0000256" key="1">
    <source>
        <dbReference type="ARBA" id="ARBA00002190"/>
    </source>
</evidence>
<dbReference type="InterPro" id="IPR001207">
    <property type="entry name" value="Transposase_mutator"/>
</dbReference>
<evidence type="ECO:0000256" key="6">
    <source>
        <dbReference type="RuleBase" id="RU365089"/>
    </source>
</evidence>
<dbReference type="NCBIfam" id="NF033543">
    <property type="entry name" value="transpos_IS256"/>
    <property type="match status" value="1"/>
</dbReference>
<organism evidence="8 9">
    <name type="scientific">Evansella cellulosilytica (strain ATCC 21833 / DSM 2522 / FERM P-1141 / JCM 9156 / N-4)</name>
    <name type="common">Bacillus cellulosilyticus</name>
    <dbReference type="NCBI Taxonomy" id="649639"/>
    <lineage>
        <taxon>Bacteria</taxon>
        <taxon>Bacillati</taxon>
        <taxon>Bacillota</taxon>
        <taxon>Bacilli</taxon>
        <taxon>Bacillales</taxon>
        <taxon>Bacillaceae</taxon>
        <taxon>Evansella</taxon>
    </lineage>
</organism>
<dbReference type="GO" id="GO:0003677">
    <property type="term" value="F:DNA binding"/>
    <property type="evidence" value="ECO:0007669"/>
    <property type="project" value="UniProtKB-UniRule"/>
</dbReference>
<dbReference type="EMBL" id="CP002394">
    <property type="protein sequence ID" value="ADU28988.1"/>
    <property type="molecule type" value="Genomic_DNA"/>
</dbReference>
<dbReference type="PANTHER" id="PTHR33217:SF7">
    <property type="entry name" value="TRANSPOSASE FOR INSERTION SEQUENCE ELEMENT IS1081"/>
    <property type="match status" value="1"/>
</dbReference>
<evidence type="ECO:0000256" key="4">
    <source>
        <dbReference type="ARBA" id="ARBA00023125"/>
    </source>
</evidence>
<dbReference type="RefSeq" id="WP_013487329.1">
    <property type="nucleotide sequence ID" value="NC_014829.1"/>
</dbReference>
<dbReference type="KEGG" id="bco:Bcell_0706"/>